<feature type="compositionally biased region" description="Pro residues" evidence="1">
    <location>
        <begin position="361"/>
        <end position="391"/>
    </location>
</feature>
<accession>A0ABY6LG87</accession>
<sequence length="1545" mass="168363">MGTAPPFWRRHLVYTLSLPLFLRIVAADSGRAVPPSALLPPPLRGVRCLLPAGSPAVGPPPPCPALGTSWPNSVAERLLILIPRSSRAAAYHPPNLRRAGFTALPCERWPRRPPPRIRWFARPPPRAHRRALSPPLRQRRVRSCLRPLPSAPHGGHPHLFSSRGHSAPPGGHPHLSSSSGHPALPGGHPTSDTSSTPGGSLPLSQDSSTSSPDTDSSRLDDHPSMFNSQFDPTFGGDLDLGSRPGVSSSTPLHPTPATYVHTPLHLHQPPPQHYTPDSPPPTCNLFPTNNPSHLLHLTWAYHILAPYADSLEPTLAVCFRNDLKKTFAHMSNTYQQRLLEANSATNVLTHLLKQNLLTSSPCPPVPPPASSTPPPHPSPYVPPPPQLPPASPSSSSPTPVPSSSPPSTPLLPTPNSFAGVASRPPPANPPTYQPPPRHSNPNPPRRPPPRSNRGNPFHIVITQDPSACTPIDNNLGSKISFSSLNTPSTQITNIFRARNKITLHTNSKNSMDSMYAKLKNATNGTNISVNLPPTFKPRFTLFNLPNTIPLSDLPSLLTQSVGSTCKLVRTFTGRNNSTHAVIETDNDTATQIQSRPRLFLGYNSIRFDRTRSTHPCRNCGDIRHRNDICNKPPKCLHCGEGHITNNCPATGLPPKCFRCNGNGQHRADSLSCPFAQSSHIDILLLQELPVRNNALPSPFPTLSSSLLHAPISNNRCNTCIVVLNQSLPVIFLPRLSTTNRTLAILDIPGFHLTICSVYFPHNKSFSPIVDSFISLFGSPPPPRLLFAGDVNAVSSRWSSKKQNSKGSFINILLDTLDLKVCNTWGAITRSQGSRSSSIDISSVSSSLLSSISGWTSCPTDLSDHFEIRFSLSLPPDTIPSSPPPPPSPFPGFSSISLPSQPPLPLFNSLAKSLTNSGSLHHALDHCNSPDSLDTLLQSFYSTLFIKCSRHLRPRPPSSNFPPPRPLLRRSAQNSSPPNRSTLQSQALQAKKNYTRALFKAKRDHFRKLCSSFNRSPWGPIHRYITRGSSRSLPLSSDSFQKSLLHCFFNSCFSAGHFPSLWKTGRLILLPKRSTSTDLIQKSRPIILLPILGKLLESLMAFRLTHHFESNNLLHPLQFGFRRRRSTIDALSLLHNKIKRAVRPSTTCGTPLSLADLLPPPAPPSLLQLYRSFLSNRTIHLSYRGFSRSTSPSRGCAQGSVSGPLLWNIFFNPLLSLSFPPGVHVQAFADDLQLLISGPPSSLPSLAQSSLDLIHSWCLDNKLSLSPHKSLVLPIFCNPPHLTIDNTPLTCPDTLTILGVTFDERLSFTPHLHRVCDKASSFLGRLSRCSNTISGLGYVARRRFYCSVVEPAITYAAPIWCEAVKYRIGKASLRSLQRKFCVHAIRGFRTVPTLTAIALLRVLPLDLKVLLLSSLLRPPDPLPFTPESPPSPFLFPSPPLLPDLSFSLLPPSAPDLDYYTDGSKSRSGVGAGVARFSSSPLSSCFPPLCLSIPLASHCSVFQAECFAFRSALSDLCNLPLPSPPPSPPTVSPSSPLSFPPTPLTPS</sequence>
<name>A0ABY6LG87_9ARAC</name>
<feature type="compositionally biased region" description="Polar residues" evidence="1">
    <location>
        <begin position="971"/>
        <end position="986"/>
    </location>
</feature>
<evidence type="ECO:0000256" key="2">
    <source>
        <dbReference type="SAM" id="SignalP"/>
    </source>
</evidence>
<feature type="region of interest" description="Disordered" evidence="1">
    <location>
        <begin position="1521"/>
        <end position="1545"/>
    </location>
</feature>
<feature type="compositionally biased region" description="Basic residues" evidence="1">
    <location>
        <begin position="125"/>
        <end position="143"/>
    </location>
</feature>
<dbReference type="Gene3D" id="3.60.10.10">
    <property type="entry name" value="Endonuclease/exonuclease/phosphatase"/>
    <property type="match status" value="1"/>
</dbReference>
<dbReference type="InterPro" id="IPR043502">
    <property type="entry name" value="DNA/RNA_pol_sf"/>
</dbReference>
<dbReference type="PROSITE" id="PS50878">
    <property type="entry name" value="RT_POL"/>
    <property type="match status" value="1"/>
</dbReference>
<gene>
    <name evidence="4" type="ORF">LAZ67_18001995</name>
</gene>
<dbReference type="SUPFAM" id="SSF56219">
    <property type="entry name" value="DNase I-like"/>
    <property type="match status" value="1"/>
</dbReference>
<keyword evidence="2" id="KW-0732">Signal</keyword>
<feature type="region of interest" description="Disordered" evidence="1">
    <location>
        <begin position="115"/>
        <end position="255"/>
    </location>
</feature>
<dbReference type="InterPro" id="IPR005135">
    <property type="entry name" value="Endo/exonuclease/phosphatase"/>
</dbReference>
<keyword evidence="5" id="KW-1185">Reference proteome</keyword>
<dbReference type="CDD" id="cd01650">
    <property type="entry name" value="RT_nLTR_like"/>
    <property type="match status" value="1"/>
</dbReference>
<organism evidence="4 5">
    <name type="scientific">Cordylochernes scorpioides</name>
    <dbReference type="NCBI Taxonomy" id="51811"/>
    <lineage>
        <taxon>Eukaryota</taxon>
        <taxon>Metazoa</taxon>
        <taxon>Ecdysozoa</taxon>
        <taxon>Arthropoda</taxon>
        <taxon>Chelicerata</taxon>
        <taxon>Arachnida</taxon>
        <taxon>Pseudoscorpiones</taxon>
        <taxon>Cheliferoidea</taxon>
        <taxon>Chernetidae</taxon>
        <taxon>Cordylochernes</taxon>
    </lineage>
</organism>
<dbReference type="PANTHER" id="PTHR33332">
    <property type="entry name" value="REVERSE TRANSCRIPTASE DOMAIN-CONTAINING PROTEIN"/>
    <property type="match status" value="1"/>
</dbReference>
<dbReference type="SUPFAM" id="SSF56672">
    <property type="entry name" value="DNA/RNA polymerases"/>
    <property type="match status" value="1"/>
</dbReference>
<dbReference type="Proteomes" id="UP001235939">
    <property type="component" value="Chromosome 18"/>
</dbReference>
<feature type="compositionally biased region" description="Pro residues" evidence="1">
    <location>
        <begin position="423"/>
        <end position="450"/>
    </location>
</feature>
<dbReference type="Pfam" id="PF00078">
    <property type="entry name" value="RVT_1"/>
    <property type="match status" value="1"/>
</dbReference>
<feature type="compositionally biased region" description="Pro residues" evidence="1">
    <location>
        <begin position="954"/>
        <end position="965"/>
    </location>
</feature>
<protein>
    <recommendedName>
        <fullName evidence="3">Reverse transcriptase domain-containing protein</fullName>
    </recommendedName>
</protein>
<dbReference type="PRINTS" id="PR01217">
    <property type="entry name" value="PRICHEXTENSN"/>
</dbReference>
<feature type="signal peptide" evidence="2">
    <location>
        <begin position="1"/>
        <end position="27"/>
    </location>
</feature>
<evidence type="ECO:0000313" key="5">
    <source>
        <dbReference type="Proteomes" id="UP001235939"/>
    </source>
</evidence>
<dbReference type="EMBL" id="CP092880">
    <property type="protein sequence ID" value="UYV80201.1"/>
    <property type="molecule type" value="Genomic_DNA"/>
</dbReference>
<dbReference type="InterPro" id="IPR036691">
    <property type="entry name" value="Endo/exonu/phosph_ase_sf"/>
</dbReference>
<evidence type="ECO:0000259" key="3">
    <source>
        <dbReference type="PROSITE" id="PS50878"/>
    </source>
</evidence>
<dbReference type="InterPro" id="IPR000477">
    <property type="entry name" value="RT_dom"/>
</dbReference>
<dbReference type="Pfam" id="PF14529">
    <property type="entry name" value="Exo_endo_phos_2"/>
    <property type="match status" value="1"/>
</dbReference>
<proteinExistence type="predicted"/>
<reference evidence="4 5" key="1">
    <citation type="submission" date="2022-01" db="EMBL/GenBank/DDBJ databases">
        <title>A chromosomal length assembly of Cordylochernes scorpioides.</title>
        <authorList>
            <person name="Zeh D."/>
            <person name="Zeh J."/>
        </authorList>
    </citation>
    <scope>NUCLEOTIDE SEQUENCE [LARGE SCALE GENOMIC DNA]</scope>
    <source>
        <strain evidence="4">IN4F17</strain>
        <tissue evidence="4">Whole Body</tissue>
    </source>
</reference>
<feature type="compositionally biased region" description="Low complexity" evidence="1">
    <location>
        <begin position="164"/>
        <end position="214"/>
    </location>
</feature>
<feature type="compositionally biased region" description="Pro residues" evidence="1">
    <location>
        <begin position="398"/>
        <end position="412"/>
    </location>
</feature>
<feature type="compositionally biased region" description="Pro residues" evidence="1">
    <location>
        <begin position="1536"/>
        <end position="1545"/>
    </location>
</feature>
<feature type="region of interest" description="Disordered" evidence="1">
    <location>
        <begin position="953"/>
        <end position="986"/>
    </location>
</feature>
<evidence type="ECO:0000313" key="4">
    <source>
        <dbReference type="EMBL" id="UYV80201.1"/>
    </source>
</evidence>
<feature type="domain" description="Reverse transcriptase" evidence="3">
    <location>
        <begin position="1050"/>
        <end position="1301"/>
    </location>
</feature>
<feature type="region of interest" description="Disordered" evidence="1">
    <location>
        <begin position="359"/>
        <end position="458"/>
    </location>
</feature>
<feature type="chain" id="PRO_5047548510" description="Reverse transcriptase domain-containing protein" evidence="2">
    <location>
        <begin position="28"/>
        <end position="1545"/>
    </location>
</feature>
<evidence type="ECO:0000256" key="1">
    <source>
        <dbReference type="SAM" id="MobiDB-lite"/>
    </source>
</evidence>